<sequence>MDIFSLLLSMLAVSGVLCQDTHVEAGNFSVEDALASAGVHIDCLPQAVTLTVRRSEKPSGCAAACSILSYLYDENVLHQNSTAYKQREAAFWSQQQADVHPYCIFQPAESKEVAITVLLSRLTQCPFAVKSGGHAAFAGASNIQGGITVDLKLMNQIELSDDKTVAKVGPGNTWLDVYSRLERDNVTVIGGRGISFFSGLHGWACDNVENYELVTAAGAIINVSQRTHPDLYWALRGGGPNFGIVTRFDYITYPQGLMWGGPLTYDINASQSLLSAYTSLGHSAPADPSAAIILSFAHFDSQWLASLSLEYADPTPHPAIFAPFYNTTPAPLADGTAITTLTNLTLALAASNPHGLRQTFWTSTYKLDAALARAILAIWLSELAPLARANLPHLLPALTFQLITAPMLRAMRRRGGNCLGLDPDAGPYMLLNPSAMWGRAADDGAVMRANREAVRRCDDVARAMGLAVPYRYMNYASREQGVVEGYGEANVERLGRVAGRWDPSGVFQRLQPGYFKLGGVSVDGGD</sequence>
<dbReference type="PROSITE" id="PS51387">
    <property type="entry name" value="FAD_PCMH"/>
    <property type="match status" value="1"/>
</dbReference>
<evidence type="ECO:0000256" key="5">
    <source>
        <dbReference type="SAM" id="SignalP"/>
    </source>
</evidence>
<evidence type="ECO:0000256" key="3">
    <source>
        <dbReference type="ARBA" id="ARBA00022827"/>
    </source>
</evidence>
<dbReference type="AlphaFoldDB" id="A0A9P4M045"/>
<reference evidence="7" key="1">
    <citation type="journal article" date="2020" name="Stud. Mycol.">
        <title>101 Dothideomycetes genomes: a test case for predicting lifestyles and emergence of pathogens.</title>
        <authorList>
            <person name="Haridas S."/>
            <person name="Albert R."/>
            <person name="Binder M."/>
            <person name="Bloem J."/>
            <person name="Labutti K."/>
            <person name="Salamov A."/>
            <person name="Andreopoulos B."/>
            <person name="Baker S."/>
            <person name="Barry K."/>
            <person name="Bills G."/>
            <person name="Bluhm B."/>
            <person name="Cannon C."/>
            <person name="Castanera R."/>
            <person name="Culley D."/>
            <person name="Daum C."/>
            <person name="Ezra D."/>
            <person name="Gonzalez J."/>
            <person name="Henrissat B."/>
            <person name="Kuo A."/>
            <person name="Liang C."/>
            <person name="Lipzen A."/>
            <person name="Lutzoni F."/>
            <person name="Magnuson J."/>
            <person name="Mondo S."/>
            <person name="Nolan M."/>
            <person name="Ohm R."/>
            <person name="Pangilinan J."/>
            <person name="Park H.-J."/>
            <person name="Ramirez L."/>
            <person name="Alfaro M."/>
            <person name="Sun H."/>
            <person name="Tritt A."/>
            <person name="Yoshinaga Y."/>
            <person name="Zwiers L.-H."/>
            <person name="Turgeon B."/>
            <person name="Goodwin S."/>
            <person name="Spatafora J."/>
            <person name="Crous P."/>
            <person name="Grigoriev I."/>
        </authorList>
    </citation>
    <scope>NUCLEOTIDE SEQUENCE</scope>
    <source>
        <strain evidence="7">CBS 121410</strain>
    </source>
</reference>
<organism evidence="7 8">
    <name type="scientific">Saccharata proteae CBS 121410</name>
    <dbReference type="NCBI Taxonomy" id="1314787"/>
    <lineage>
        <taxon>Eukaryota</taxon>
        <taxon>Fungi</taxon>
        <taxon>Dikarya</taxon>
        <taxon>Ascomycota</taxon>
        <taxon>Pezizomycotina</taxon>
        <taxon>Dothideomycetes</taxon>
        <taxon>Dothideomycetes incertae sedis</taxon>
        <taxon>Botryosphaeriales</taxon>
        <taxon>Saccharataceae</taxon>
        <taxon>Saccharata</taxon>
    </lineage>
</organism>
<dbReference type="InterPro" id="IPR050416">
    <property type="entry name" value="FAD-linked_Oxidoreductase"/>
</dbReference>
<dbReference type="SUPFAM" id="SSF56176">
    <property type="entry name" value="FAD-binding/transporter-associated domain-like"/>
    <property type="match status" value="1"/>
</dbReference>
<evidence type="ECO:0000313" key="8">
    <source>
        <dbReference type="Proteomes" id="UP000799776"/>
    </source>
</evidence>
<keyword evidence="8" id="KW-1185">Reference proteome</keyword>
<evidence type="ECO:0000259" key="6">
    <source>
        <dbReference type="PROSITE" id="PS51387"/>
    </source>
</evidence>
<dbReference type="Proteomes" id="UP000799776">
    <property type="component" value="Unassembled WGS sequence"/>
</dbReference>
<protein>
    <submittedName>
        <fullName evidence="7">FAD-binding domain-containing protein</fullName>
    </submittedName>
</protein>
<dbReference type="PANTHER" id="PTHR42973:SF34">
    <property type="entry name" value="FAD BINDING DOMAIN PROTEIN (AFU_ORTHOLOGUE AFUA_3G02770)"/>
    <property type="match status" value="1"/>
</dbReference>
<dbReference type="Pfam" id="PF08031">
    <property type="entry name" value="BBE"/>
    <property type="match status" value="1"/>
</dbReference>
<feature type="chain" id="PRO_5040326169" evidence="5">
    <location>
        <begin position="19"/>
        <end position="526"/>
    </location>
</feature>
<dbReference type="GO" id="GO:0016491">
    <property type="term" value="F:oxidoreductase activity"/>
    <property type="evidence" value="ECO:0007669"/>
    <property type="project" value="UniProtKB-KW"/>
</dbReference>
<evidence type="ECO:0000256" key="2">
    <source>
        <dbReference type="ARBA" id="ARBA00022630"/>
    </source>
</evidence>
<dbReference type="Gene3D" id="3.30.43.10">
    <property type="entry name" value="Uridine Diphospho-n-acetylenolpyruvylglucosamine Reductase, domain 2"/>
    <property type="match status" value="1"/>
</dbReference>
<dbReference type="Gene3D" id="3.30.465.10">
    <property type="match status" value="1"/>
</dbReference>
<feature type="signal peptide" evidence="5">
    <location>
        <begin position="1"/>
        <end position="18"/>
    </location>
</feature>
<name>A0A9P4M045_9PEZI</name>
<dbReference type="PANTHER" id="PTHR42973">
    <property type="entry name" value="BINDING OXIDOREDUCTASE, PUTATIVE (AFU_ORTHOLOGUE AFUA_1G17690)-RELATED"/>
    <property type="match status" value="1"/>
</dbReference>
<feature type="domain" description="FAD-binding PCMH-type" evidence="6">
    <location>
        <begin position="97"/>
        <end position="255"/>
    </location>
</feature>
<evidence type="ECO:0000256" key="4">
    <source>
        <dbReference type="ARBA" id="ARBA00023002"/>
    </source>
</evidence>
<dbReference type="InterPro" id="IPR016166">
    <property type="entry name" value="FAD-bd_PCMH"/>
</dbReference>
<proteinExistence type="inferred from homology"/>
<keyword evidence="3" id="KW-0274">FAD</keyword>
<accession>A0A9P4M045</accession>
<comment type="similarity">
    <text evidence="1">Belongs to the oxygen-dependent FAD-linked oxidoreductase family.</text>
</comment>
<evidence type="ECO:0000256" key="1">
    <source>
        <dbReference type="ARBA" id="ARBA00005466"/>
    </source>
</evidence>
<dbReference type="Pfam" id="PF01565">
    <property type="entry name" value="FAD_binding_4"/>
    <property type="match status" value="1"/>
</dbReference>
<dbReference type="OrthoDB" id="2151789at2759"/>
<keyword evidence="5" id="KW-0732">Signal</keyword>
<dbReference type="InterPro" id="IPR012951">
    <property type="entry name" value="BBE"/>
</dbReference>
<dbReference type="InterPro" id="IPR016167">
    <property type="entry name" value="FAD-bd_PCMH_sub1"/>
</dbReference>
<dbReference type="GO" id="GO:0071949">
    <property type="term" value="F:FAD binding"/>
    <property type="evidence" value="ECO:0007669"/>
    <property type="project" value="InterPro"/>
</dbReference>
<dbReference type="Gene3D" id="3.40.462.20">
    <property type="match status" value="1"/>
</dbReference>
<comment type="caution">
    <text evidence="7">The sequence shown here is derived from an EMBL/GenBank/DDBJ whole genome shotgun (WGS) entry which is preliminary data.</text>
</comment>
<dbReference type="InterPro" id="IPR006094">
    <property type="entry name" value="Oxid_FAD_bind_N"/>
</dbReference>
<evidence type="ECO:0000313" key="7">
    <source>
        <dbReference type="EMBL" id="KAF2092083.1"/>
    </source>
</evidence>
<dbReference type="InterPro" id="IPR036318">
    <property type="entry name" value="FAD-bd_PCMH-like_sf"/>
</dbReference>
<dbReference type="EMBL" id="ML978711">
    <property type="protein sequence ID" value="KAF2092083.1"/>
    <property type="molecule type" value="Genomic_DNA"/>
</dbReference>
<dbReference type="InterPro" id="IPR016169">
    <property type="entry name" value="FAD-bd_PCMH_sub2"/>
</dbReference>
<keyword evidence="4" id="KW-0560">Oxidoreductase</keyword>
<keyword evidence="2" id="KW-0285">Flavoprotein</keyword>
<gene>
    <name evidence="7" type="ORF">K490DRAFT_61527</name>
</gene>